<dbReference type="AlphaFoldDB" id="A0A4U8UZL2"/>
<sequence>MRFVRLFTFAVLLGYVNSQAVLFPQGYFNERKISAKDALYLNFLAQSALEYGGTTIEELNKFAEDKMQEPRKEIPNTGEKHGLAKELPLETHIVDGGKDAGEGLMESLKPESLESASSAPSPALALTSVEAGQFESGAQKQPKSPFVRLAPGKITYNKRFAHQRYRVFKSHVLKALERF</sequence>
<dbReference type="OrthoDB" id="5870726at2759"/>
<keyword evidence="3" id="KW-1185">Reference proteome</keyword>
<evidence type="ECO:0000313" key="2">
    <source>
        <dbReference type="EMBL" id="TMS39020.1"/>
    </source>
</evidence>
<comment type="caution">
    <text evidence="2">The sequence shown here is derived from an EMBL/GenBank/DDBJ whole genome shotgun (WGS) entry which is preliminary data.</text>
</comment>
<accession>A0A4U8UZL2</accession>
<reference evidence="2 3" key="2">
    <citation type="journal article" date="2019" name="G3 (Bethesda)">
        <title>Hybrid Assembly of the Genome of the Entomopathogenic Nematode Steinernema carpocapsae Identifies the X-Chromosome.</title>
        <authorList>
            <person name="Serra L."/>
            <person name="Macchietto M."/>
            <person name="Macias-Munoz A."/>
            <person name="McGill C.J."/>
            <person name="Rodriguez I.M."/>
            <person name="Rodriguez B."/>
            <person name="Murad R."/>
            <person name="Mortazavi A."/>
        </authorList>
    </citation>
    <scope>NUCLEOTIDE SEQUENCE [LARGE SCALE GENOMIC DNA]</scope>
    <source>
        <strain evidence="2 3">ALL</strain>
    </source>
</reference>
<protein>
    <submittedName>
        <fullName evidence="2">Uncharacterized protein</fullName>
    </submittedName>
</protein>
<evidence type="ECO:0000313" key="3">
    <source>
        <dbReference type="Proteomes" id="UP000298663"/>
    </source>
</evidence>
<keyword evidence="1" id="KW-0732">Signal</keyword>
<organism evidence="2 3">
    <name type="scientific">Steinernema carpocapsae</name>
    <name type="common">Entomopathogenic nematode</name>
    <dbReference type="NCBI Taxonomy" id="34508"/>
    <lineage>
        <taxon>Eukaryota</taxon>
        <taxon>Metazoa</taxon>
        <taxon>Ecdysozoa</taxon>
        <taxon>Nematoda</taxon>
        <taxon>Chromadorea</taxon>
        <taxon>Rhabditida</taxon>
        <taxon>Tylenchina</taxon>
        <taxon>Panagrolaimomorpha</taxon>
        <taxon>Strongyloidoidea</taxon>
        <taxon>Steinernematidae</taxon>
        <taxon>Steinernema</taxon>
    </lineage>
</organism>
<reference evidence="2 3" key="1">
    <citation type="journal article" date="2015" name="Genome Biol.">
        <title>Comparative genomics of Steinernema reveals deeply conserved gene regulatory networks.</title>
        <authorList>
            <person name="Dillman A.R."/>
            <person name="Macchietto M."/>
            <person name="Porter C.F."/>
            <person name="Rogers A."/>
            <person name="Williams B."/>
            <person name="Antoshechkin I."/>
            <person name="Lee M.M."/>
            <person name="Goodwin Z."/>
            <person name="Lu X."/>
            <person name="Lewis E.E."/>
            <person name="Goodrich-Blair H."/>
            <person name="Stock S.P."/>
            <person name="Adams B.J."/>
            <person name="Sternberg P.W."/>
            <person name="Mortazavi A."/>
        </authorList>
    </citation>
    <scope>NUCLEOTIDE SEQUENCE [LARGE SCALE GENOMIC DNA]</scope>
    <source>
        <strain evidence="2 3">ALL</strain>
    </source>
</reference>
<feature type="signal peptide" evidence="1">
    <location>
        <begin position="1"/>
        <end position="18"/>
    </location>
</feature>
<name>A0A4U8UZL2_STECR</name>
<dbReference type="EMBL" id="AZBU02000001">
    <property type="protein sequence ID" value="TMS39020.1"/>
    <property type="molecule type" value="Genomic_DNA"/>
</dbReference>
<gene>
    <name evidence="2" type="ORF">L596_005617</name>
</gene>
<evidence type="ECO:0000256" key="1">
    <source>
        <dbReference type="SAM" id="SignalP"/>
    </source>
</evidence>
<proteinExistence type="predicted"/>
<feature type="chain" id="PRO_5020558663" evidence="1">
    <location>
        <begin position="19"/>
        <end position="179"/>
    </location>
</feature>
<dbReference type="Proteomes" id="UP000298663">
    <property type="component" value="Unassembled WGS sequence"/>
</dbReference>